<sequence length="446" mass="49405">NVIALKRPYRDAFPSAELENHADEPLPKRIELALDEAMSDDANVSDFAVAPVDSEAETSVKNAELPEETGFLISLNDMPLSVVFCIYRKMELLPIDEWAPLLYTSKSLNDNLCLPYLLRTGIVAGPVGDRSVPPDLHVFQPETFPALLHWRHSRFFAPLDSATFTFSNCNVRRNSQMRALEALFLSLPPGFPHITTIRLFLSDTISPTDLDMLKRVMMSMGRTGCSAFVLHSSEDYPVDADLDLAAVDGNVDILVPHDLKVLDIESSAMFSKEILPWTLLTLRSASSLETLNLSWTGLKKFQLADILPLISCSSLRKLFIEGVGMHALAHFLARHDTIEEIDLEGLVYDSRPTTPTFALPRLRVVAGEGRSMASFLALLTTEVSEDVSFQGDLFAEDSGLQTFDAAAHYAALSELASRHTRNIQRLALSFPCAAEQIMDFFAIDEG</sequence>
<proteinExistence type="predicted"/>
<dbReference type="Proteomes" id="UP000053477">
    <property type="component" value="Unassembled WGS sequence"/>
</dbReference>
<dbReference type="Gene3D" id="3.80.10.10">
    <property type="entry name" value="Ribonuclease Inhibitor"/>
    <property type="match status" value="1"/>
</dbReference>
<evidence type="ECO:0000313" key="1">
    <source>
        <dbReference type="EMBL" id="KLO03841.1"/>
    </source>
</evidence>
<evidence type="ECO:0008006" key="3">
    <source>
        <dbReference type="Google" id="ProtNLM"/>
    </source>
</evidence>
<reference evidence="1 2" key="1">
    <citation type="submission" date="2015-04" db="EMBL/GenBank/DDBJ databases">
        <title>Complete genome sequence of Schizopora paradoxa KUC8140, a cosmopolitan wood degrader in East Asia.</title>
        <authorList>
            <consortium name="DOE Joint Genome Institute"/>
            <person name="Min B."/>
            <person name="Park H."/>
            <person name="Jang Y."/>
            <person name="Kim J.-J."/>
            <person name="Kim K.H."/>
            <person name="Pangilinan J."/>
            <person name="Lipzen A."/>
            <person name="Riley R."/>
            <person name="Grigoriev I.V."/>
            <person name="Spatafora J.W."/>
            <person name="Choi I.-G."/>
        </authorList>
    </citation>
    <scope>NUCLEOTIDE SEQUENCE [LARGE SCALE GENOMIC DNA]</scope>
    <source>
        <strain evidence="1 2">KUC8140</strain>
    </source>
</reference>
<accession>A0A0H2RFX6</accession>
<dbReference type="EMBL" id="KQ086964">
    <property type="protein sequence ID" value="KLO03841.1"/>
    <property type="molecule type" value="Genomic_DNA"/>
</dbReference>
<dbReference type="SUPFAM" id="SSF52047">
    <property type="entry name" value="RNI-like"/>
    <property type="match status" value="1"/>
</dbReference>
<name>A0A0H2RFX6_9AGAM</name>
<evidence type="ECO:0000313" key="2">
    <source>
        <dbReference type="Proteomes" id="UP000053477"/>
    </source>
</evidence>
<feature type="non-terminal residue" evidence="1">
    <location>
        <position position="446"/>
    </location>
</feature>
<dbReference type="InterPro" id="IPR032675">
    <property type="entry name" value="LRR_dom_sf"/>
</dbReference>
<dbReference type="OrthoDB" id="2693377at2759"/>
<gene>
    <name evidence="1" type="ORF">SCHPADRAFT_897508</name>
</gene>
<dbReference type="AlphaFoldDB" id="A0A0H2RFX6"/>
<feature type="non-terminal residue" evidence="1">
    <location>
        <position position="1"/>
    </location>
</feature>
<protein>
    <recommendedName>
        <fullName evidence="3">F-box domain-containing protein</fullName>
    </recommendedName>
</protein>
<organism evidence="1 2">
    <name type="scientific">Schizopora paradoxa</name>
    <dbReference type="NCBI Taxonomy" id="27342"/>
    <lineage>
        <taxon>Eukaryota</taxon>
        <taxon>Fungi</taxon>
        <taxon>Dikarya</taxon>
        <taxon>Basidiomycota</taxon>
        <taxon>Agaricomycotina</taxon>
        <taxon>Agaricomycetes</taxon>
        <taxon>Hymenochaetales</taxon>
        <taxon>Schizoporaceae</taxon>
        <taxon>Schizopora</taxon>
    </lineage>
</organism>
<keyword evidence="2" id="KW-1185">Reference proteome</keyword>
<dbReference type="InParanoid" id="A0A0H2RFX6"/>